<keyword evidence="2" id="KW-1185">Reference proteome</keyword>
<accession>A0A183HLI4</accession>
<dbReference type="AlphaFoldDB" id="A0A183HLI4"/>
<dbReference type="Proteomes" id="UP000267606">
    <property type="component" value="Unassembled WGS sequence"/>
</dbReference>
<reference evidence="1 2" key="2">
    <citation type="submission" date="2018-11" db="EMBL/GenBank/DDBJ databases">
        <authorList>
            <consortium name="Pathogen Informatics"/>
        </authorList>
    </citation>
    <scope>NUCLEOTIDE SEQUENCE [LARGE SCALE GENOMIC DNA]</scope>
</reference>
<dbReference type="WBParaSite" id="OFLC_0000834501-mRNA-1">
    <property type="protein sequence ID" value="OFLC_0000834501-mRNA-1"/>
    <property type="gene ID" value="OFLC_0000834501"/>
</dbReference>
<proteinExistence type="predicted"/>
<dbReference type="GO" id="GO:0006887">
    <property type="term" value="P:exocytosis"/>
    <property type="evidence" value="ECO:0007669"/>
    <property type="project" value="InterPro"/>
</dbReference>
<dbReference type="GO" id="GO:0051601">
    <property type="term" value="P:exocyst localization"/>
    <property type="evidence" value="ECO:0007669"/>
    <property type="project" value="TreeGrafter"/>
</dbReference>
<name>A0A183HLI4_9BILA</name>
<dbReference type="STRING" id="387005.A0A183HLI4"/>
<dbReference type="InterPro" id="IPR010326">
    <property type="entry name" value="EXOC3/Sec6"/>
</dbReference>
<protein>
    <submittedName>
        <fullName evidence="1 3">Uncharacterized protein</fullName>
    </submittedName>
</protein>
<evidence type="ECO:0000313" key="1">
    <source>
        <dbReference type="EMBL" id="VDO55193.1"/>
    </source>
</evidence>
<dbReference type="GO" id="GO:0000149">
    <property type="term" value="F:SNARE binding"/>
    <property type="evidence" value="ECO:0007669"/>
    <property type="project" value="TreeGrafter"/>
</dbReference>
<sequence>MPPDRPRKWRQKCLEIIASTVKQRIEGNQLEDRSLNRQWLARYLEVCRFILVDDLMVAKSAASPCFPPSYGIYDRFVSMYHNLLSARLREIASDKLEKNELVQLLSWVNSYGSEQILGNPRLQINTAALLADHPLLSKSTITELCDRSGV</sequence>
<dbReference type="PANTHER" id="PTHR21292">
    <property type="entry name" value="EXOCYST COMPLEX COMPONENT SEC6-RELATED"/>
    <property type="match status" value="1"/>
</dbReference>
<dbReference type="PANTHER" id="PTHR21292:SF1">
    <property type="entry name" value="EXOCYST COMPLEX COMPONENT 3"/>
    <property type="match status" value="1"/>
</dbReference>
<reference evidence="3" key="1">
    <citation type="submission" date="2016-06" db="UniProtKB">
        <authorList>
            <consortium name="WormBaseParasite"/>
        </authorList>
    </citation>
    <scope>IDENTIFICATION</scope>
</reference>
<dbReference type="GO" id="GO:0000145">
    <property type="term" value="C:exocyst"/>
    <property type="evidence" value="ECO:0007669"/>
    <property type="project" value="InterPro"/>
</dbReference>
<evidence type="ECO:0000313" key="3">
    <source>
        <dbReference type="WBParaSite" id="OFLC_0000834501-mRNA-1"/>
    </source>
</evidence>
<organism evidence="3">
    <name type="scientific">Onchocerca flexuosa</name>
    <dbReference type="NCBI Taxonomy" id="387005"/>
    <lineage>
        <taxon>Eukaryota</taxon>
        <taxon>Metazoa</taxon>
        <taxon>Ecdysozoa</taxon>
        <taxon>Nematoda</taxon>
        <taxon>Chromadorea</taxon>
        <taxon>Rhabditida</taxon>
        <taxon>Spirurina</taxon>
        <taxon>Spiruromorpha</taxon>
        <taxon>Filarioidea</taxon>
        <taxon>Onchocercidae</taxon>
        <taxon>Onchocerca</taxon>
    </lineage>
</organism>
<gene>
    <name evidence="1" type="ORF">OFLC_LOCUS8346</name>
</gene>
<dbReference type="Pfam" id="PF06046">
    <property type="entry name" value="Sec6"/>
    <property type="match status" value="1"/>
</dbReference>
<evidence type="ECO:0000313" key="2">
    <source>
        <dbReference type="Proteomes" id="UP000267606"/>
    </source>
</evidence>
<dbReference type="EMBL" id="UZAJ01009342">
    <property type="protein sequence ID" value="VDO55193.1"/>
    <property type="molecule type" value="Genomic_DNA"/>
</dbReference>